<organism evidence="1 2">
    <name type="scientific">Candidatus Abyssobacteria bacterium SURF_17</name>
    <dbReference type="NCBI Taxonomy" id="2093361"/>
    <lineage>
        <taxon>Bacteria</taxon>
        <taxon>Pseudomonadati</taxon>
        <taxon>Candidatus Hydrogenedentota</taxon>
        <taxon>Candidatus Abyssobacteria</taxon>
    </lineage>
</organism>
<comment type="caution">
    <text evidence="1">The sequence shown here is derived from an EMBL/GenBank/DDBJ whole genome shotgun (WGS) entry which is preliminary data.</text>
</comment>
<accession>A0A419ESJ1</accession>
<dbReference type="EMBL" id="QZKI01000114">
    <property type="protein sequence ID" value="RJP66565.1"/>
    <property type="molecule type" value="Genomic_DNA"/>
</dbReference>
<dbReference type="Proteomes" id="UP000285961">
    <property type="component" value="Unassembled WGS sequence"/>
</dbReference>
<sequence length="61" mass="6806">MKLSRNCRGAPMWAPGRLAASGSPRAATQGRPYKNIIDDFELRDSFLTPFRKGGIVRLSRN</sequence>
<proteinExistence type="predicted"/>
<reference evidence="1 2" key="1">
    <citation type="journal article" date="2017" name="ISME J.">
        <title>Energy and carbon metabolisms in a deep terrestrial subsurface fluid microbial community.</title>
        <authorList>
            <person name="Momper L."/>
            <person name="Jungbluth S.P."/>
            <person name="Lee M.D."/>
            <person name="Amend J.P."/>
        </authorList>
    </citation>
    <scope>NUCLEOTIDE SEQUENCE [LARGE SCALE GENOMIC DNA]</scope>
    <source>
        <strain evidence="1">SURF_17</strain>
    </source>
</reference>
<evidence type="ECO:0000313" key="1">
    <source>
        <dbReference type="EMBL" id="RJP66565.1"/>
    </source>
</evidence>
<dbReference type="AlphaFoldDB" id="A0A419ESJ1"/>
<name>A0A419ESJ1_9BACT</name>
<evidence type="ECO:0000313" key="2">
    <source>
        <dbReference type="Proteomes" id="UP000285961"/>
    </source>
</evidence>
<gene>
    <name evidence="1" type="ORF">C4532_15965</name>
</gene>
<protein>
    <submittedName>
        <fullName evidence="1">Uncharacterized protein</fullName>
    </submittedName>
</protein>